<dbReference type="GO" id="GO:0032981">
    <property type="term" value="P:mitochondrial respiratory chain complex I assembly"/>
    <property type="evidence" value="ECO:0007669"/>
    <property type="project" value="TreeGrafter"/>
</dbReference>
<keyword evidence="3" id="KW-1185">Reference proteome</keyword>
<dbReference type="Gene3D" id="3.50.50.60">
    <property type="entry name" value="FAD/NAD(P)-binding domain"/>
    <property type="match status" value="1"/>
</dbReference>
<accession>A0AA38MH09</accession>
<dbReference type="InterPro" id="IPR036188">
    <property type="entry name" value="FAD/NAD-bd_sf"/>
</dbReference>
<sequence length="479" mass="54029">MFTRHIPRLCSNFLSNRSVHTTPTKCEKFENPILRTLRILKEDFTRLKGPSEHEKEKERALMGLFPRHADVLIVGGGAIGSSIAYWLKEKTSREGIRVIVVEKDMTFAKCSTVLSPGGLHQQYSLPENIQMSLYGAEFLRTIKQRFGSAADVWYTPQGYLVLANEEGAQKLIDNSVIEKELGALNQLLTKDQLKRKFPWMNVSDVELGRLGLERQGWFDPWALLSVLRYGASNLGAQYIQAEVVDFMFTERHDYIGEGMEDNSYEALHEAVIKMPDGEHRSIEFAYCIIAAGVETVELAQLAKIGVGSGMLSVPLPIKTRNRYVYKFDCLETPPGINTPMTVDYSGIYFRRNGLGGSFIGGVAPSEKPEISNDEFFHQQIYPILENRVPAFKSIKMTNSWSGFYENNYFDDSGIVGPHPYYHNLYLATGFSSYGIQQAPAIGRAVAELILDGDFKTIDLTRFGFDRFIVDKPMYETGVL</sequence>
<evidence type="ECO:0000259" key="1">
    <source>
        <dbReference type="Pfam" id="PF01266"/>
    </source>
</evidence>
<evidence type="ECO:0000313" key="2">
    <source>
        <dbReference type="EMBL" id="KAJ3656076.1"/>
    </source>
</evidence>
<dbReference type="Proteomes" id="UP001168821">
    <property type="component" value="Unassembled WGS sequence"/>
</dbReference>
<dbReference type="PANTHER" id="PTHR13847">
    <property type="entry name" value="SARCOSINE DEHYDROGENASE-RELATED"/>
    <property type="match status" value="1"/>
</dbReference>
<feature type="domain" description="FAD dependent oxidoreductase" evidence="1">
    <location>
        <begin position="70"/>
        <end position="448"/>
    </location>
</feature>
<dbReference type="Gene3D" id="3.30.9.10">
    <property type="entry name" value="D-Amino Acid Oxidase, subunit A, domain 2"/>
    <property type="match status" value="1"/>
</dbReference>
<evidence type="ECO:0000313" key="3">
    <source>
        <dbReference type="Proteomes" id="UP001168821"/>
    </source>
</evidence>
<proteinExistence type="predicted"/>
<dbReference type="InterPro" id="IPR006076">
    <property type="entry name" value="FAD-dep_OxRdtase"/>
</dbReference>
<dbReference type="EMBL" id="JALNTZ010000004">
    <property type="protein sequence ID" value="KAJ3656076.1"/>
    <property type="molecule type" value="Genomic_DNA"/>
</dbReference>
<comment type="caution">
    <text evidence="2">The sequence shown here is derived from an EMBL/GenBank/DDBJ whole genome shotgun (WGS) entry which is preliminary data.</text>
</comment>
<reference evidence="2" key="1">
    <citation type="journal article" date="2023" name="G3 (Bethesda)">
        <title>Whole genome assemblies of Zophobas morio and Tenebrio molitor.</title>
        <authorList>
            <person name="Kaur S."/>
            <person name="Stinson S.A."/>
            <person name="diCenzo G.C."/>
        </authorList>
    </citation>
    <scope>NUCLEOTIDE SEQUENCE</scope>
    <source>
        <strain evidence="2">QUZm001</strain>
    </source>
</reference>
<gene>
    <name evidence="2" type="ORF">Zmor_015178</name>
</gene>
<dbReference type="AlphaFoldDB" id="A0AA38MH09"/>
<protein>
    <recommendedName>
        <fullName evidence="1">FAD dependent oxidoreductase domain-containing protein</fullName>
    </recommendedName>
</protein>
<organism evidence="2 3">
    <name type="scientific">Zophobas morio</name>
    <dbReference type="NCBI Taxonomy" id="2755281"/>
    <lineage>
        <taxon>Eukaryota</taxon>
        <taxon>Metazoa</taxon>
        <taxon>Ecdysozoa</taxon>
        <taxon>Arthropoda</taxon>
        <taxon>Hexapoda</taxon>
        <taxon>Insecta</taxon>
        <taxon>Pterygota</taxon>
        <taxon>Neoptera</taxon>
        <taxon>Endopterygota</taxon>
        <taxon>Coleoptera</taxon>
        <taxon>Polyphaga</taxon>
        <taxon>Cucujiformia</taxon>
        <taxon>Tenebrionidae</taxon>
        <taxon>Zophobas</taxon>
    </lineage>
</organism>
<dbReference type="SUPFAM" id="SSF51905">
    <property type="entry name" value="FAD/NAD(P)-binding domain"/>
    <property type="match status" value="1"/>
</dbReference>
<name>A0AA38MH09_9CUCU</name>
<dbReference type="Pfam" id="PF01266">
    <property type="entry name" value="DAO"/>
    <property type="match status" value="1"/>
</dbReference>
<dbReference type="PANTHER" id="PTHR13847:SF282">
    <property type="entry name" value="LETHAL (2) 37BB"/>
    <property type="match status" value="1"/>
</dbReference>
<dbReference type="GO" id="GO:0005739">
    <property type="term" value="C:mitochondrion"/>
    <property type="evidence" value="ECO:0007669"/>
    <property type="project" value="GOC"/>
</dbReference>